<reference evidence="2" key="1">
    <citation type="submission" date="2022-07" db="EMBL/GenBank/DDBJ databases">
        <title>Draft genome sequence of Zalerion maritima ATCC 34329, a (micro)plastics degrading marine fungus.</title>
        <authorList>
            <person name="Paco A."/>
            <person name="Goncalves M.F.M."/>
            <person name="Rocha-Santos T.A.P."/>
            <person name="Alves A."/>
        </authorList>
    </citation>
    <scope>NUCLEOTIDE SEQUENCE</scope>
    <source>
        <strain evidence="2">ATCC 34329</strain>
    </source>
</reference>
<sequence>MPSSRRYRIGATRDSDAYYPEISTLRPIPDPDKDGTFDQFTHSGNVNNLGRSNAIRRHPRGLRPIATAYAVPTAEVPVQIETPEAVERCTPSPAPDIVVNLYQEMSIPSSPSDPRSGSRTSSISQLPSRSSPNNASERSSSRTSNRRSSRRSHRGPSPPARRRIEQQQQQQQQQEKTKKTPRVSPSACPRPHLAALQSLGGHAGHMLRARQMYKLNKQAGFNEAFVDFNDVHRIALCCEDIADGLRLQPTGDRRKRAGMRTTGGGGTKAEWWDVSSEELEKVWCSGTRASEVGWVWKEDRRGKGEWKNLWTVEGVEERVLALAAERIRRGGKGAVRLEEDGEKRRREGKTSGKGVAVMKSLFAFLGSSKGKGSGQTTYMVNGTEYVTTPAPSSSAQRVTNKGDKDPIGTNAQKWDYALKLLEFVEKIAEMEQAATERFGRLEEKMSCVRKEEEVVVVVGEQCAIVPREKQTVLLSRNNSTASTRRRRRVAVEKVVTPIWQDVQAKDSVKAQFKAHPSRVEHCSPAKGQVQTRSEYELQPRPRPQLQGKHQPRTRLNTHLHGRSQNQATIRPQLRIQTQFPVQQTDYQAMREHHNEYGRNNGSLTTPNQLPRTHCRPLIRTRSKAIYELEDLNRIQRQNSWSRHYK</sequence>
<organism evidence="2 3">
    <name type="scientific">Zalerion maritima</name>
    <dbReference type="NCBI Taxonomy" id="339359"/>
    <lineage>
        <taxon>Eukaryota</taxon>
        <taxon>Fungi</taxon>
        <taxon>Dikarya</taxon>
        <taxon>Ascomycota</taxon>
        <taxon>Pezizomycotina</taxon>
        <taxon>Sordariomycetes</taxon>
        <taxon>Lulworthiomycetidae</taxon>
        <taxon>Lulworthiales</taxon>
        <taxon>Lulworthiaceae</taxon>
        <taxon>Zalerion</taxon>
    </lineage>
</organism>
<keyword evidence="3" id="KW-1185">Reference proteome</keyword>
<dbReference type="Proteomes" id="UP001201980">
    <property type="component" value="Unassembled WGS sequence"/>
</dbReference>
<accession>A0AAD5RSL9</accession>
<feature type="compositionally biased region" description="Basic residues" evidence="1">
    <location>
        <begin position="549"/>
        <end position="561"/>
    </location>
</feature>
<proteinExistence type="predicted"/>
<feature type="compositionally biased region" description="Low complexity" evidence="1">
    <location>
        <begin position="106"/>
        <end position="143"/>
    </location>
</feature>
<comment type="caution">
    <text evidence="2">The sequence shown here is derived from an EMBL/GenBank/DDBJ whole genome shotgun (WGS) entry which is preliminary data.</text>
</comment>
<evidence type="ECO:0000313" key="2">
    <source>
        <dbReference type="EMBL" id="KAJ2903279.1"/>
    </source>
</evidence>
<dbReference type="AlphaFoldDB" id="A0AAD5RSL9"/>
<dbReference type="EMBL" id="JAKWBI020000086">
    <property type="protein sequence ID" value="KAJ2903279.1"/>
    <property type="molecule type" value="Genomic_DNA"/>
</dbReference>
<evidence type="ECO:0000256" key="1">
    <source>
        <dbReference type="SAM" id="MobiDB-lite"/>
    </source>
</evidence>
<feature type="compositionally biased region" description="Basic residues" evidence="1">
    <location>
        <begin position="144"/>
        <end position="154"/>
    </location>
</feature>
<feature type="region of interest" description="Disordered" evidence="1">
    <location>
        <begin position="512"/>
        <end position="568"/>
    </location>
</feature>
<feature type="region of interest" description="Disordered" evidence="1">
    <location>
        <begin position="106"/>
        <end position="190"/>
    </location>
</feature>
<protein>
    <submittedName>
        <fullName evidence="2">Uncharacterized protein</fullName>
    </submittedName>
</protein>
<name>A0AAD5RSL9_9PEZI</name>
<evidence type="ECO:0000313" key="3">
    <source>
        <dbReference type="Proteomes" id="UP001201980"/>
    </source>
</evidence>
<gene>
    <name evidence="2" type="ORF">MKZ38_010164</name>
</gene>